<proteinExistence type="predicted"/>
<dbReference type="EMBL" id="VJMI01007803">
    <property type="protein sequence ID" value="KAF0762897.1"/>
    <property type="molecule type" value="Genomic_DNA"/>
</dbReference>
<feature type="non-terminal residue" evidence="1">
    <location>
        <position position="205"/>
    </location>
</feature>
<dbReference type="Proteomes" id="UP000469452">
    <property type="component" value="Unassembled WGS sequence"/>
</dbReference>
<dbReference type="AlphaFoldDB" id="A0A6A5ALJ4"/>
<protein>
    <submittedName>
        <fullName evidence="1">Uncharacterized protein</fullName>
    </submittedName>
</protein>
<comment type="caution">
    <text evidence="1">The sequence shown here is derived from an EMBL/GenBank/DDBJ whole genome shotgun (WGS) entry which is preliminary data.</text>
</comment>
<evidence type="ECO:0000313" key="2">
    <source>
        <dbReference type="Proteomes" id="UP000469452"/>
    </source>
</evidence>
<sequence>MWMFTRGSQRGRSTNLVFGENAGERFSAWLSKFCVLHSAEMSSFGVLVKDIGTHSFRKGVASELSNTLGGLEAVNVWLRAGWTLGSVQGRYIFADSSGDTFVGRATAGHNVTDVEFSCLPPHFKDVGLSNEQWEAALPGGFALSLHLAATQFGQTPSAVFGPHLDVWVTTKIEHNVEMGRMHNSTTNLQSSGFPPHVAIKIHLAT</sequence>
<dbReference type="VEuPathDB" id="FungiDB:H257_18830"/>
<organism evidence="1 2">
    <name type="scientific">Aphanomyces astaci</name>
    <name type="common">Crayfish plague agent</name>
    <dbReference type="NCBI Taxonomy" id="112090"/>
    <lineage>
        <taxon>Eukaryota</taxon>
        <taxon>Sar</taxon>
        <taxon>Stramenopiles</taxon>
        <taxon>Oomycota</taxon>
        <taxon>Saprolegniomycetes</taxon>
        <taxon>Saprolegniales</taxon>
        <taxon>Verrucalvaceae</taxon>
        <taxon>Aphanomyces</taxon>
    </lineage>
</organism>
<accession>A0A6A5ALJ4</accession>
<name>A0A6A5ALJ4_APHAT</name>
<evidence type="ECO:0000313" key="1">
    <source>
        <dbReference type="EMBL" id="KAF0762897.1"/>
    </source>
</evidence>
<gene>
    <name evidence="1" type="ORF">AaE_003254</name>
</gene>
<reference evidence="1 2" key="1">
    <citation type="submission" date="2019-06" db="EMBL/GenBank/DDBJ databases">
        <title>Genomics analysis of Aphanomyces spp. identifies a new class of oomycete effector associated with host adaptation.</title>
        <authorList>
            <person name="Gaulin E."/>
        </authorList>
    </citation>
    <scope>NUCLEOTIDE SEQUENCE [LARGE SCALE GENOMIC DNA]</scope>
    <source>
        <strain evidence="1 2">E</strain>
    </source>
</reference>